<evidence type="ECO:0000256" key="1">
    <source>
        <dbReference type="ARBA" id="ARBA00009175"/>
    </source>
</evidence>
<dbReference type="SUPFAM" id="SSF53850">
    <property type="entry name" value="Periplasmic binding protein-like II"/>
    <property type="match status" value="1"/>
</dbReference>
<dbReference type="PANTHER" id="PTHR30632">
    <property type="entry name" value="MOLYBDATE-BINDING PERIPLASMIC PROTEIN"/>
    <property type="match status" value="1"/>
</dbReference>
<keyword evidence="2 6" id="KW-0500">Molybdenum</keyword>
<dbReference type="GO" id="GO:0046872">
    <property type="term" value="F:metal ion binding"/>
    <property type="evidence" value="ECO:0007669"/>
    <property type="project" value="UniProtKB-KW"/>
</dbReference>
<dbReference type="InterPro" id="IPR005950">
    <property type="entry name" value="ModA"/>
</dbReference>
<dbReference type="GO" id="GO:0030973">
    <property type="term" value="F:molybdate ion binding"/>
    <property type="evidence" value="ECO:0007669"/>
    <property type="project" value="InterPro"/>
</dbReference>
<dbReference type="AlphaFoldDB" id="A0A8J7FJW1"/>
<feature type="binding site" evidence="6">
    <location>
        <position position="167"/>
    </location>
    <ligand>
        <name>molybdate</name>
        <dbReference type="ChEBI" id="CHEBI:36264"/>
    </ligand>
</feature>
<dbReference type="Gene3D" id="3.40.190.10">
    <property type="entry name" value="Periplasmic binding protein-like II"/>
    <property type="match status" value="2"/>
</dbReference>
<comment type="caution">
    <text evidence="8">The sequence shown here is derived from an EMBL/GenBank/DDBJ whole genome shotgun (WGS) entry which is preliminary data.</text>
</comment>
<dbReference type="PANTHER" id="PTHR30632:SF14">
    <property type="entry name" value="TUNGSTATE_MOLYBDATE_CHROMATE-BINDING PROTEIN MODA"/>
    <property type="match status" value="1"/>
</dbReference>
<proteinExistence type="inferred from homology"/>
<feature type="chain" id="PRO_5035203861" evidence="7">
    <location>
        <begin position="31"/>
        <end position="250"/>
    </location>
</feature>
<dbReference type="GO" id="GO:0015689">
    <property type="term" value="P:molybdate ion transport"/>
    <property type="evidence" value="ECO:0007669"/>
    <property type="project" value="InterPro"/>
</dbReference>
<dbReference type="Proteomes" id="UP000604481">
    <property type="component" value="Unassembled WGS sequence"/>
</dbReference>
<dbReference type="InterPro" id="IPR044084">
    <property type="entry name" value="AvModA-like_subst-bd"/>
</dbReference>
<evidence type="ECO:0000256" key="5">
    <source>
        <dbReference type="ARBA" id="ARBA00062515"/>
    </source>
</evidence>
<evidence type="ECO:0000313" key="8">
    <source>
        <dbReference type="EMBL" id="MBE9609150.1"/>
    </source>
</evidence>
<feature type="binding site" evidence="6">
    <location>
        <position position="59"/>
    </location>
    <ligand>
        <name>molybdate</name>
        <dbReference type="ChEBI" id="CHEBI:36264"/>
    </ligand>
</feature>
<evidence type="ECO:0000313" key="9">
    <source>
        <dbReference type="Proteomes" id="UP000604481"/>
    </source>
</evidence>
<dbReference type="CDD" id="cd13539">
    <property type="entry name" value="PBP2_AvModA"/>
    <property type="match status" value="1"/>
</dbReference>
<dbReference type="Pfam" id="PF13531">
    <property type="entry name" value="SBP_bac_11"/>
    <property type="match status" value="1"/>
</dbReference>
<evidence type="ECO:0000256" key="6">
    <source>
        <dbReference type="PIRSR" id="PIRSR004846-1"/>
    </source>
</evidence>
<evidence type="ECO:0000256" key="2">
    <source>
        <dbReference type="ARBA" id="ARBA00022505"/>
    </source>
</evidence>
<evidence type="ECO:0000256" key="7">
    <source>
        <dbReference type="SAM" id="SignalP"/>
    </source>
</evidence>
<dbReference type="InterPro" id="IPR050682">
    <property type="entry name" value="ModA/WtpA"/>
</dbReference>
<keyword evidence="3 6" id="KW-0479">Metal-binding</keyword>
<comment type="similarity">
    <text evidence="1">Belongs to the bacterial solute-binding protein ModA family.</text>
</comment>
<dbReference type="NCBIfam" id="TIGR01256">
    <property type="entry name" value="modA"/>
    <property type="match status" value="1"/>
</dbReference>
<organism evidence="8 9">
    <name type="scientific">Chitinilyticum piscinae</name>
    <dbReference type="NCBI Taxonomy" id="2866724"/>
    <lineage>
        <taxon>Bacteria</taxon>
        <taxon>Pseudomonadati</taxon>
        <taxon>Pseudomonadota</taxon>
        <taxon>Betaproteobacteria</taxon>
        <taxon>Neisseriales</taxon>
        <taxon>Chitinibacteraceae</taxon>
        <taxon>Chitinilyticum</taxon>
    </lineage>
</organism>
<dbReference type="PIRSF" id="PIRSF004846">
    <property type="entry name" value="ModA"/>
    <property type="match status" value="1"/>
</dbReference>
<gene>
    <name evidence="8" type="primary">modA</name>
    <name evidence="8" type="ORF">INR99_07300</name>
</gene>
<comment type="subunit">
    <text evidence="5">The complex is composed of two ATP-binding proteins (ModC), two transmembrane proteins (ModB) and a solute-binding protein (ModA).</text>
</comment>
<accession>A0A8J7FJW1</accession>
<keyword evidence="9" id="KW-1185">Reference proteome</keyword>
<sequence>MDTCMRTSALLLLSGLAPLAAANTIPVAVAANFMPAMQKLAPAFEKQTGHTLQLSSGATGKFYAQIRAGAPFMVLLAADDTTPLKLEQEGLGITGTRFSYATGQLALWSPVANAVDRDGAVLKLANFRKLAIASPKAAPYGQAAMETLQALKLDATLAPKLVQGESIAQAYQFVATGNAEFGFVALSQIMEHGKLREGSAWIVPAALHQPIRQDAILLKPGAGSSAARALLDYLKTPAARTVMQQYGYRF</sequence>
<dbReference type="FunFam" id="3.40.190.10:FF:000035">
    <property type="entry name" value="Molybdate ABC transporter substrate-binding protein"/>
    <property type="match status" value="1"/>
</dbReference>
<feature type="signal peptide" evidence="7">
    <location>
        <begin position="1"/>
        <end position="30"/>
    </location>
</feature>
<reference evidence="8 9" key="1">
    <citation type="submission" date="2020-10" db="EMBL/GenBank/DDBJ databases">
        <title>The genome sequence of Chitinilyticum litopenaei 4Y14.</title>
        <authorList>
            <person name="Liu Y."/>
        </authorList>
    </citation>
    <scope>NUCLEOTIDE SEQUENCE [LARGE SCALE GENOMIC DNA]</scope>
    <source>
        <strain evidence="8 9">4Y14</strain>
    </source>
</reference>
<evidence type="ECO:0000256" key="4">
    <source>
        <dbReference type="ARBA" id="ARBA00022729"/>
    </source>
</evidence>
<dbReference type="EMBL" id="JADFUA010000003">
    <property type="protein sequence ID" value="MBE9609150.1"/>
    <property type="molecule type" value="Genomic_DNA"/>
</dbReference>
<protein>
    <submittedName>
        <fullName evidence="8">Molybdate ABC transporter substrate-binding protein</fullName>
    </submittedName>
</protein>
<keyword evidence="4 7" id="KW-0732">Signal</keyword>
<dbReference type="GO" id="GO:1901359">
    <property type="term" value="F:tungstate binding"/>
    <property type="evidence" value="ECO:0007669"/>
    <property type="project" value="UniProtKB-ARBA"/>
</dbReference>
<name>A0A8J7FJW1_9NEIS</name>
<evidence type="ECO:0000256" key="3">
    <source>
        <dbReference type="ARBA" id="ARBA00022723"/>
    </source>
</evidence>